<comment type="caution">
    <text evidence="2">The sequence shown here is derived from an EMBL/GenBank/DDBJ whole genome shotgun (WGS) entry which is preliminary data.</text>
</comment>
<accession>A0A246BG29</accession>
<dbReference type="Proteomes" id="UP000197208">
    <property type="component" value="Unassembled WGS sequence"/>
</dbReference>
<dbReference type="EMBL" id="NHMK01000027">
    <property type="protein sequence ID" value="OWL94176.1"/>
    <property type="molecule type" value="Genomic_DNA"/>
</dbReference>
<evidence type="ECO:0000256" key="1">
    <source>
        <dbReference type="SAM" id="MobiDB-lite"/>
    </source>
</evidence>
<proteinExistence type="predicted"/>
<organism evidence="2 3">
    <name type="scientific">Deinococcus indicus</name>
    <dbReference type="NCBI Taxonomy" id="223556"/>
    <lineage>
        <taxon>Bacteria</taxon>
        <taxon>Thermotogati</taxon>
        <taxon>Deinococcota</taxon>
        <taxon>Deinococci</taxon>
        <taxon>Deinococcales</taxon>
        <taxon>Deinococcaceae</taxon>
        <taxon>Deinococcus</taxon>
    </lineage>
</organism>
<keyword evidence="3" id="KW-1185">Reference proteome</keyword>
<feature type="region of interest" description="Disordered" evidence="1">
    <location>
        <begin position="122"/>
        <end position="141"/>
    </location>
</feature>
<protein>
    <submittedName>
        <fullName evidence="2">Uncharacterized protein</fullName>
    </submittedName>
</protein>
<evidence type="ECO:0000313" key="2">
    <source>
        <dbReference type="EMBL" id="OWL94176.1"/>
    </source>
</evidence>
<name>A0A246BG29_9DEIO</name>
<gene>
    <name evidence="2" type="ORF">CBQ26_16905</name>
</gene>
<dbReference type="AlphaFoldDB" id="A0A246BG29"/>
<evidence type="ECO:0000313" key="3">
    <source>
        <dbReference type="Proteomes" id="UP000197208"/>
    </source>
</evidence>
<sequence>MPCRTANFARVNGLPLVQFTLRQYLATHGLSAYRLAQAARGRVSERTVYALARGEASRVDLGTLGAVISTLEELTGEPVSPADLLQAVTVPGPDREARAWLDGDASRLGAFEPYDWGGADPYTLGEPVRVGPNGELTIGSE</sequence>
<reference evidence="2 3" key="1">
    <citation type="submission" date="2017-05" db="EMBL/GenBank/DDBJ databases">
        <title>De novo genome assembly of Deniococcus indicus strain DR1.</title>
        <authorList>
            <person name="Chauhan D."/>
            <person name="Yennamalli R.M."/>
            <person name="Priyadarshini R."/>
        </authorList>
    </citation>
    <scope>NUCLEOTIDE SEQUENCE [LARGE SCALE GENOMIC DNA]</scope>
    <source>
        <strain evidence="2 3">DR1</strain>
    </source>
</reference>